<keyword evidence="2" id="KW-1185">Reference proteome</keyword>
<proteinExistence type="predicted"/>
<dbReference type="Proteomes" id="UP000606786">
    <property type="component" value="Unassembled WGS sequence"/>
</dbReference>
<name>A0A811UR54_CERCA</name>
<sequence>MARTLLTMNVNNCSYLLLSRESLQTKQQSSFTHQALHSLQRAHVPLNTHYRQKLSAITATNMDTVKCLHQQKKQRCRQKVL</sequence>
<evidence type="ECO:0000313" key="2">
    <source>
        <dbReference type="Proteomes" id="UP000606786"/>
    </source>
</evidence>
<evidence type="ECO:0000313" key="1">
    <source>
        <dbReference type="EMBL" id="CAD7001194.1"/>
    </source>
</evidence>
<comment type="caution">
    <text evidence="1">The sequence shown here is derived from an EMBL/GenBank/DDBJ whole genome shotgun (WGS) entry which is preliminary data.</text>
</comment>
<accession>A0A811UR54</accession>
<dbReference type="EMBL" id="CAJHJT010000023">
    <property type="protein sequence ID" value="CAD7001194.1"/>
    <property type="molecule type" value="Genomic_DNA"/>
</dbReference>
<protein>
    <submittedName>
        <fullName evidence="1">(Mediterranean fruit fly) hypothetical protein</fullName>
    </submittedName>
</protein>
<organism evidence="1 2">
    <name type="scientific">Ceratitis capitata</name>
    <name type="common">Mediterranean fruit fly</name>
    <name type="synonym">Tephritis capitata</name>
    <dbReference type="NCBI Taxonomy" id="7213"/>
    <lineage>
        <taxon>Eukaryota</taxon>
        <taxon>Metazoa</taxon>
        <taxon>Ecdysozoa</taxon>
        <taxon>Arthropoda</taxon>
        <taxon>Hexapoda</taxon>
        <taxon>Insecta</taxon>
        <taxon>Pterygota</taxon>
        <taxon>Neoptera</taxon>
        <taxon>Endopterygota</taxon>
        <taxon>Diptera</taxon>
        <taxon>Brachycera</taxon>
        <taxon>Muscomorpha</taxon>
        <taxon>Tephritoidea</taxon>
        <taxon>Tephritidae</taxon>
        <taxon>Ceratitis</taxon>
        <taxon>Ceratitis</taxon>
    </lineage>
</organism>
<reference evidence="1" key="1">
    <citation type="submission" date="2020-11" db="EMBL/GenBank/DDBJ databases">
        <authorList>
            <person name="Whitehead M."/>
        </authorList>
    </citation>
    <scope>NUCLEOTIDE SEQUENCE</scope>
    <source>
        <strain evidence="1">EGII</strain>
    </source>
</reference>
<dbReference type="AlphaFoldDB" id="A0A811UR54"/>
<feature type="non-terminal residue" evidence="1">
    <location>
        <position position="81"/>
    </location>
</feature>
<gene>
    <name evidence="1" type="ORF">CCAP1982_LOCUS9692</name>
</gene>